<dbReference type="EMBL" id="GBXM01077952">
    <property type="protein sequence ID" value="JAH30625.1"/>
    <property type="molecule type" value="Transcribed_RNA"/>
</dbReference>
<organism evidence="1">
    <name type="scientific">Anguilla anguilla</name>
    <name type="common">European freshwater eel</name>
    <name type="synonym">Muraena anguilla</name>
    <dbReference type="NCBI Taxonomy" id="7936"/>
    <lineage>
        <taxon>Eukaryota</taxon>
        <taxon>Metazoa</taxon>
        <taxon>Chordata</taxon>
        <taxon>Craniata</taxon>
        <taxon>Vertebrata</taxon>
        <taxon>Euteleostomi</taxon>
        <taxon>Actinopterygii</taxon>
        <taxon>Neopterygii</taxon>
        <taxon>Teleostei</taxon>
        <taxon>Anguilliformes</taxon>
        <taxon>Anguillidae</taxon>
        <taxon>Anguilla</taxon>
    </lineage>
</organism>
<evidence type="ECO:0000313" key="1">
    <source>
        <dbReference type="EMBL" id="JAH30625.1"/>
    </source>
</evidence>
<reference evidence="1" key="1">
    <citation type="submission" date="2014-11" db="EMBL/GenBank/DDBJ databases">
        <authorList>
            <person name="Amaro Gonzalez C."/>
        </authorList>
    </citation>
    <scope>NUCLEOTIDE SEQUENCE</scope>
</reference>
<proteinExistence type="predicted"/>
<accession>A0A0E9RQD7</accession>
<reference evidence="1" key="2">
    <citation type="journal article" date="2015" name="Fish Shellfish Immunol.">
        <title>Early steps in the European eel (Anguilla anguilla)-Vibrio vulnificus interaction in the gills: Role of the RtxA13 toxin.</title>
        <authorList>
            <person name="Callol A."/>
            <person name="Pajuelo D."/>
            <person name="Ebbesson L."/>
            <person name="Teles M."/>
            <person name="MacKenzie S."/>
            <person name="Amaro C."/>
        </authorList>
    </citation>
    <scope>NUCLEOTIDE SEQUENCE</scope>
</reference>
<sequence length="68" mass="8131">MVKIVTDMQYEISDRTSLIFQIDSRNSWIVEQSKTIGYLAVAREVTSYLRILLYYMTCLHFKQTESFR</sequence>
<name>A0A0E9RQD7_ANGAN</name>
<dbReference type="AlphaFoldDB" id="A0A0E9RQD7"/>
<protein>
    <submittedName>
        <fullName evidence="1">Uncharacterized protein</fullName>
    </submittedName>
</protein>